<dbReference type="RefSeq" id="XP_069229803.1">
    <property type="nucleotide sequence ID" value="XM_069373243.1"/>
</dbReference>
<evidence type="ECO:0000313" key="2">
    <source>
        <dbReference type="Proteomes" id="UP000803884"/>
    </source>
</evidence>
<evidence type="ECO:0000313" key="1">
    <source>
        <dbReference type="EMBL" id="KAL1586698.1"/>
    </source>
</evidence>
<dbReference type="EMBL" id="JAAQHG020000013">
    <property type="protein sequence ID" value="KAL1586698.1"/>
    <property type="molecule type" value="Genomic_DNA"/>
</dbReference>
<proteinExistence type="predicted"/>
<keyword evidence="2" id="KW-1185">Reference proteome</keyword>
<comment type="caution">
    <text evidence="1">The sequence shown here is derived from an EMBL/GenBank/DDBJ whole genome shotgun (WGS) entry which is preliminary data.</text>
</comment>
<name>A0AB34KTS0_9PEZI</name>
<organism evidence="1 2">
    <name type="scientific">Cladosporium halotolerans</name>
    <dbReference type="NCBI Taxonomy" id="1052096"/>
    <lineage>
        <taxon>Eukaryota</taxon>
        <taxon>Fungi</taxon>
        <taxon>Dikarya</taxon>
        <taxon>Ascomycota</taxon>
        <taxon>Pezizomycotina</taxon>
        <taxon>Dothideomycetes</taxon>
        <taxon>Dothideomycetidae</taxon>
        <taxon>Cladosporiales</taxon>
        <taxon>Cladosporiaceae</taxon>
        <taxon>Cladosporium</taxon>
    </lineage>
</organism>
<sequence length="73" mass="8506">MCSYTYIQYYCGCDYYMLSDSVEFCSNRIFSGYSVDGWSNDMCEGKVVNFAGISKFYCGECSEDYTLEYELEE</sequence>
<protein>
    <submittedName>
        <fullName evidence="1">Uncharacterized protein</fullName>
    </submittedName>
</protein>
<accession>A0AB34KTS0</accession>
<dbReference type="AlphaFoldDB" id="A0AB34KTS0"/>
<dbReference type="GeneID" id="96006081"/>
<reference evidence="1 2" key="1">
    <citation type="journal article" date="2020" name="Microbiol. Resour. Announc.">
        <title>Draft Genome Sequence of a Cladosporium Species Isolated from the Mesophotic Ascidian Didemnum maculosum.</title>
        <authorList>
            <person name="Gioti A."/>
            <person name="Siaperas R."/>
            <person name="Nikolaivits E."/>
            <person name="Le Goff G."/>
            <person name="Ouazzani J."/>
            <person name="Kotoulas G."/>
            <person name="Topakas E."/>
        </authorList>
    </citation>
    <scope>NUCLEOTIDE SEQUENCE [LARGE SCALE GENOMIC DNA]</scope>
    <source>
        <strain evidence="1 2">TM138-S3</strain>
    </source>
</reference>
<gene>
    <name evidence="1" type="ORF">WHR41_04637</name>
</gene>
<dbReference type="Proteomes" id="UP000803884">
    <property type="component" value="Unassembled WGS sequence"/>
</dbReference>